<dbReference type="Proteomes" id="UP001239994">
    <property type="component" value="Unassembled WGS sequence"/>
</dbReference>
<reference evidence="1" key="1">
    <citation type="submission" date="2023-03" db="EMBL/GenBank/DDBJ databases">
        <title>Electrophorus voltai genome.</title>
        <authorList>
            <person name="Bian C."/>
        </authorList>
    </citation>
    <scope>NUCLEOTIDE SEQUENCE</scope>
    <source>
        <strain evidence="1">CB-2022</strain>
        <tissue evidence="1">Muscle</tissue>
    </source>
</reference>
<comment type="caution">
    <text evidence="1">The sequence shown here is derived from an EMBL/GenBank/DDBJ whole genome shotgun (WGS) entry which is preliminary data.</text>
</comment>
<name>A0AAD9DYH4_9TELE</name>
<sequence>MNANLQGLCTRKHKTEHGSARCPPSTRCLDVSVASMNMRGVHVRPGSKRATSPNGPPLSCCSRSLPEAVCLQGFGQTLPVLLASPLKGRNSGDPAGSTRLPSFWSLWCPSVLLDPGSTASGLPQEITGGVPLCFRRAVAVLSPMSLDPVSSAGGAYAPPAKKTLFSRF</sequence>
<dbReference type="EMBL" id="JAROKS010000013">
    <property type="protein sequence ID" value="KAK1797643.1"/>
    <property type="molecule type" value="Genomic_DNA"/>
</dbReference>
<gene>
    <name evidence="1" type="ORF">P4O66_008018</name>
</gene>
<accession>A0AAD9DYH4</accession>
<protein>
    <submittedName>
        <fullName evidence="1">Uncharacterized protein</fullName>
    </submittedName>
</protein>
<proteinExistence type="predicted"/>
<evidence type="ECO:0000313" key="1">
    <source>
        <dbReference type="EMBL" id="KAK1797643.1"/>
    </source>
</evidence>
<keyword evidence="2" id="KW-1185">Reference proteome</keyword>
<evidence type="ECO:0000313" key="2">
    <source>
        <dbReference type="Proteomes" id="UP001239994"/>
    </source>
</evidence>
<dbReference type="AlphaFoldDB" id="A0AAD9DYH4"/>
<organism evidence="1 2">
    <name type="scientific">Electrophorus voltai</name>
    <dbReference type="NCBI Taxonomy" id="2609070"/>
    <lineage>
        <taxon>Eukaryota</taxon>
        <taxon>Metazoa</taxon>
        <taxon>Chordata</taxon>
        <taxon>Craniata</taxon>
        <taxon>Vertebrata</taxon>
        <taxon>Euteleostomi</taxon>
        <taxon>Actinopterygii</taxon>
        <taxon>Neopterygii</taxon>
        <taxon>Teleostei</taxon>
        <taxon>Ostariophysi</taxon>
        <taxon>Gymnotiformes</taxon>
        <taxon>Gymnotoidei</taxon>
        <taxon>Gymnotidae</taxon>
        <taxon>Electrophorus</taxon>
    </lineage>
</organism>